<dbReference type="GO" id="GO:1903785">
    <property type="term" value="P:L-valine transmembrane transport"/>
    <property type="evidence" value="ECO:0007669"/>
    <property type="project" value="TreeGrafter"/>
</dbReference>
<comment type="similarity">
    <text evidence="2">Belongs to the AzlC family.</text>
</comment>
<dbReference type="RefSeq" id="WP_076603206.1">
    <property type="nucleotide sequence ID" value="NZ_FTMD01000011.1"/>
</dbReference>
<keyword evidence="7 8" id="KW-0472">Membrane</keyword>
<feature type="transmembrane region" description="Helical" evidence="8">
    <location>
        <begin position="206"/>
        <end position="224"/>
    </location>
</feature>
<evidence type="ECO:0000256" key="1">
    <source>
        <dbReference type="ARBA" id="ARBA00004651"/>
    </source>
</evidence>
<evidence type="ECO:0000256" key="7">
    <source>
        <dbReference type="ARBA" id="ARBA00023136"/>
    </source>
</evidence>
<feature type="transmembrane region" description="Helical" evidence="8">
    <location>
        <begin position="12"/>
        <end position="33"/>
    </location>
</feature>
<accession>A0A1N6Z3K2</accession>
<feature type="transmembrane region" description="Helical" evidence="8">
    <location>
        <begin position="135"/>
        <end position="160"/>
    </location>
</feature>
<dbReference type="AlphaFoldDB" id="A0A1N6Z3K2"/>
<evidence type="ECO:0000256" key="8">
    <source>
        <dbReference type="SAM" id="Phobius"/>
    </source>
</evidence>
<keyword evidence="4" id="KW-1003">Cell membrane</keyword>
<dbReference type="Pfam" id="PF03591">
    <property type="entry name" value="AzlC"/>
    <property type="match status" value="1"/>
</dbReference>
<keyword evidence="6 8" id="KW-1133">Transmembrane helix</keyword>
<comment type="subcellular location">
    <subcellularLocation>
        <location evidence="1">Cell membrane</location>
        <topology evidence="1">Multi-pass membrane protein</topology>
    </subcellularLocation>
</comment>
<reference evidence="10" key="1">
    <citation type="submission" date="2017-01" db="EMBL/GenBank/DDBJ databases">
        <authorList>
            <person name="Varghese N."/>
            <person name="Submissions S."/>
        </authorList>
    </citation>
    <scope>NUCLEOTIDE SEQUENCE [LARGE SCALE GENOMIC DNA]</scope>
    <source>
        <strain evidence="10">ATCC 51758</strain>
    </source>
</reference>
<dbReference type="PANTHER" id="PTHR34979:SF1">
    <property type="entry name" value="INNER MEMBRANE PROTEIN YGAZ"/>
    <property type="match status" value="1"/>
</dbReference>
<dbReference type="InterPro" id="IPR011606">
    <property type="entry name" value="Brnchd-chn_aa_trnsp_permease"/>
</dbReference>
<evidence type="ECO:0000313" key="9">
    <source>
        <dbReference type="EMBL" id="SIR21404.1"/>
    </source>
</evidence>
<dbReference type="EMBL" id="FTMD01000011">
    <property type="protein sequence ID" value="SIR21404.1"/>
    <property type="molecule type" value="Genomic_DNA"/>
</dbReference>
<dbReference type="OrthoDB" id="9179311at2"/>
<dbReference type="GO" id="GO:0005886">
    <property type="term" value="C:plasma membrane"/>
    <property type="evidence" value="ECO:0007669"/>
    <property type="project" value="UniProtKB-SubCell"/>
</dbReference>
<evidence type="ECO:0000313" key="10">
    <source>
        <dbReference type="Proteomes" id="UP000186819"/>
    </source>
</evidence>
<feature type="transmembrane region" description="Helical" evidence="8">
    <location>
        <begin position="45"/>
        <end position="65"/>
    </location>
</feature>
<dbReference type="STRING" id="34027.SAMN05421829_11180"/>
<evidence type="ECO:0000256" key="6">
    <source>
        <dbReference type="ARBA" id="ARBA00022989"/>
    </source>
</evidence>
<name>A0A1N6Z3K2_9RHOO</name>
<evidence type="ECO:0000256" key="5">
    <source>
        <dbReference type="ARBA" id="ARBA00022692"/>
    </source>
</evidence>
<organism evidence="9 10">
    <name type="scientific">Aromatoleum tolulyticum</name>
    <dbReference type="NCBI Taxonomy" id="34027"/>
    <lineage>
        <taxon>Bacteria</taxon>
        <taxon>Pseudomonadati</taxon>
        <taxon>Pseudomonadota</taxon>
        <taxon>Betaproteobacteria</taxon>
        <taxon>Rhodocyclales</taxon>
        <taxon>Rhodocyclaceae</taxon>
        <taxon>Aromatoleum</taxon>
    </lineage>
</organism>
<sequence>MNESFKRGAREGLTLMLPMSVGLLPWAIVTGVAMRSTGLSAVESLGMNLIVYAGTAQLGTLPLIAAGAPLWLIFVTALVLNLRFVIFSAALAPAFHGASWSKRLLSGYLLVDGLFVLCADRLLRSDDPHWRWGFYVAPAMLCWSMWQLGGLVGVLGAGVFPKDWSLEFMTTIALMVMLVPMVKQRAMLVAALVGGLGAVLLRGLPLRLGVIAGIALGIAAGFVAERWSEKRRQAW</sequence>
<evidence type="ECO:0000256" key="3">
    <source>
        <dbReference type="ARBA" id="ARBA00022448"/>
    </source>
</evidence>
<keyword evidence="5 8" id="KW-0812">Transmembrane</keyword>
<evidence type="ECO:0000256" key="4">
    <source>
        <dbReference type="ARBA" id="ARBA00022475"/>
    </source>
</evidence>
<gene>
    <name evidence="9" type="ORF">SAMN05421829_11180</name>
</gene>
<dbReference type="PANTHER" id="PTHR34979">
    <property type="entry name" value="INNER MEMBRANE PROTEIN YGAZ"/>
    <property type="match status" value="1"/>
</dbReference>
<keyword evidence="10" id="KW-1185">Reference proteome</keyword>
<dbReference type="Proteomes" id="UP000186819">
    <property type="component" value="Unassembled WGS sequence"/>
</dbReference>
<protein>
    <submittedName>
        <fullName evidence="9">Predicted branched-chain amino acid permease (Azaleucine resistance)</fullName>
    </submittedName>
</protein>
<feature type="transmembrane region" description="Helical" evidence="8">
    <location>
        <begin position="71"/>
        <end position="92"/>
    </location>
</feature>
<evidence type="ECO:0000256" key="2">
    <source>
        <dbReference type="ARBA" id="ARBA00010735"/>
    </source>
</evidence>
<proteinExistence type="inferred from homology"/>
<keyword evidence="3" id="KW-0813">Transport</keyword>